<accession>A0ACC2P7F3</accession>
<evidence type="ECO:0000313" key="2">
    <source>
        <dbReference type="Proteomes" id="UP001239111"/>
    </source>
</evidence>
<keyword evidence="2" id="KW-1185">Reference proteome</keyword>
<sequence>MLLKTRSLFCNFVVLRRSYYQYSLCNVGTAQNVSSSEYQENYNNVKDLVHDLQCVVAEIVEGGGQKAKERHMKKGKLLPRERINALLDFGSPFLEFSQLAGYQMYGEEEIPAGGIITGIGRISSTECVVIANDATVKGGTFYPITIKKQLRAQEIAEENNLPCIYLVDSGGLNLPRQADGFPDRDHFGRIFYKMANMSAKNIPQIAVVMGSCTAGGAYVPAMADENVIVKDQGTIFLAGPPLVKAALGEDVSAEELGGAKLHSEVSGVTDHLAVDDTHALQITQNIVSKLNRDLKPELKLNPTFKPPEFPADEIYGIIGTNLKKPYDVREVIARIVDSSHFHEFKKDYGSTLVTGFSHIHGFPVGILANNGVLFSESALKGAHFIQLCAQRKTPLIFLQNITGFMVGKDAEASGIAKHGAKLITALSCAKVPKITIIIGGSYGAGNYGMCGRAYSPRFLYMWPNAKIGVMGGEQAAGVLAQITRAQRVKGGKEWTKEEEDAFKKPIIDKFESESSPYFASARLWDDGIIDPVDTRAVIAMSLTAAFYAPIPESKFGVFRM</sequence>
<protein>
    <submittedName>
        <fullName evidence="1">Uncharacterized protein</fullName>
    </submittedName>
</protein>
<gene>
    <name evidence="1" type="ORF">QAD02_015154</name>
</gene>
<dbReference type="Proteomes" id="UP001239111">
    <property type="component" value="Chromosome 2"/>
</dbReference>
<organism evidence="1 2">
    <name type="scientific">Eretmocerus hayati</name>
    <dbReference type="NCBI Taxonomy" id="131215"/>
    <lineage>
        <taxon>Eukaryota</taxon>
        <taxon>Metazoa</taxon>
        <taxon>Ecdysozoa</taxon>
        <taxon>Arthropoda</taxon>
        <taxon>Hexapoda</taxon>
        <taxon>Insecta</taxon>
        <taxon>Pterygota</taxon>
        <taxon>Neoptera</taxon>
        <taxon>Endopterygota</taxon>
        <taxon>Hymenoptera</taxon>
        <taxon>Apocrita</taxon>
        <taxon>Proctotrupomorpha</taxon>
        <taxon>Chalcidoidea</taxon>
        <taxon>Aphelinidae</taxon>
        <taxon>Aphelininae</taxon>
        <taxon>Eretmocerus</taxon>
    </lineage>
</organism>
<comment type="caution">
    <text evidence="1">The sequence shown here is derived from an EMBL/GenBank/DDBJ whole genome shotgun (WGS) entry which is preliminary data.</text>
</comment>
<reference evidence="1" key="1">
    <citation type="submission" date="2023-04" db="EMBL/GenBank/DDBJ databases">
        <title>A chromosome-level genome assembly of the parasitoid wasp Eretmocerus hayati.</title>
        <authorList>
            <person name="Zhong Y."/>
            <person name="Liu S."/>
            <person name="Liu Y."/>
        </authorList>
    </citation>
    <scope>NUCLEOTIDE SEQUENCE</scope>
    <source>
        <strain evidence="1">ZJU_SS_LIU_2023</strain>
    </source>
</reference>
<name>A0ACC2P7F3_9HYME</name>
<dbReference type="EMBL" id="CM056742">
    <property type="protein sequence ID" value="KAJ8679367.1"/>
    <property type="molecule type" value="Genomic_DNA"/>
</dbReference>
<proteinExistence type="predicted"/>
<evidence type="ECO:0000313" key="1">
    <source>
        <dbReference type="EMBL" id="KAJ8679367.1"/>
    </source>
</evidence>